<evidence type="ECO:0000313" key="2">
    <source>
        <dbReference type="EMBL" id="MBD8032858.1"/>
    </source>
</evidence>
<feature type="transmembrane region" description="Helical" evidence="1">
    <location>
        <begin position="911"/>
        <end position="936"/>
    </location>
</feature>
<dbReference type="PANTHER" id="PTHR32063">
    <property type="match status" value="1"/>
</dbReference>
<feature type="transmembrane region" description="Helical" evidence="1">
    <location>
        <begin position="332"/>
        <end position="354"/>
    </location>
</feature>
<dbReference type="PANTHER" id="PTHR32063:SF0">
    <property type="entry name" value="SWARMING MOTILITY PROTEIN SWRC"/>
    <property type="match status" value="1"/>
</dbReference>
<evidence type="ECO:0000313" key="3">
    <source>
        <dbReference type="Proteomes" id="UP000600565"/>
    </source>
</evidence>
<organism evidence="2 3">
    <name type="scientific">Solibacillus merdavium</name>
    <dbReference type="NCBI Taxonomy" id="2762218"/>
    <lineage>
        <taxon>Bacteria</taxon>
        <taxon>Bacillati</taxon>
        <taxon>Bacillota</taxon>
        <taxon>Bacilli</taxon>
        <taxon>Bacillales</taxon>
        <taxon>Caryophanaceae</taxon>
        <taxon>Solibacillus</taxon>
    </lineage>
</organism>
<dbReference type="Gene3D" id="3.30.70.1320">
    <property type="entry name" value="Multidrug efflux transporter AcrB pore domain like"/>
    <property type="match status" value="1"/>
</dbReference>
<dbReference type="PRINTS" id="PR00702">
    <property type="entry name" value="ACRIFLAVINRP"/>
</dbReference>
<dbReference type="EMBL" id="JACSPW010000005">
    <property type="protein sequence ID" value="MBD8032858.1"/>
    <property type="molecule type" value="Genomic_DNA"/>
</dbReference>
<comment type="caution">
    <text evidence="2">The sequence shown here is derived from an EMBL/GenBank/DDBJ whole genome shotgun (WGS) entry which is preliminary data.</text>
</comment>
<accession>A0ABR8XLP9</accession>
<feature type="transmembrane region" description="Helical" evidence="1">
    <location>
        <begin position="988"/>
        <end position="1014"/>
    </location>
</feature>
<feature type="transmembrane region" description="Helical" evidence="1">
    <location>
        <begin position="467"/>
        <end position="489"/>
    </location>
</feature>
<sequence>MKGLVNFVLKNKLAVWLLTIIIVFSGIYSSTRMKMESIPDISIPFLIVMGVYPGATPEQVMDDLSIPYEKAVESLEDVKAVYSTSSSNVSQVQVEYEYGVDMDEKKRQLEAALDDIALPEGAQEPSIMAISMNMMPVIALSVSSSDEDIVELTSTVEQIILPKLNKIDGVASATVTGQHLEEVAFTYDEAKMNELGLTEDSVKQMIQASDLAVSLGLYKFEEGEQAVAVDGKFKTVEDLKEMLIPVTPSETNPVPFVKLGDIAEIEKVGKVQSVSRTNGKDAIAIQVIKGQDANTVTVVNAVKELIEEEQELISGLQIDISLDQGKPIEDSVFTMVEKAVFGGLIAILIILLFLRDFKSTIISIISIPVSVFMALMLLHWMDITLNIMTLGAITVAIGRVIDDSIVVVENIYRRMHLKEEKLQGRALIREATIEMFKPIMSSTLVTIAVFAPLVFVGGMVGELFVPFALTMSFALIASLIVAVTIVPALSHTLFRKKIYGEKSESQHKEVGKLALTYRGFLEKCLNHKWITSIIAIVMLVGSLALTPLIGFSFMGSQEEKVMYLTYTPKTGELMEDTLANIEEVEQELIKRKDIDILQLSVNTEPSTDAASMMTGGGAGGGLIYAIFDPDMDDFPGAKKEVEDYIFNVGQSGEWKTQNFAMGMSSNEVSYTLYSEDLDKLNEAVAQVEEVLVDIDGLDEVESNASEPYVENVIKVDQQNVLQYGLTTGQILMALQTNTAKEVLTTVESDGSDINVVVQREARSAAADIDELLETPIQTATGQTMKLGDIVELEEGTTLNSLSRQKGEYFATVSATITDKDISKATSAADEKIADLELPKGVTTGVGGVAADMTETFTQLGVAMIAAIAIVYFILVVTFGEGLAPFAILFSLPFTVIGSWIGLFATGQTISVSVMMGLLMLIGIVVTNAIVLVDRIIRMEHEGMNMREAILEAGATRLRPILMTAIATIGAMLPMAFGGAGGGLISQDLAVTVIGGLLSSTVLTLVIVPIVYEVLSKMLKKNRKDVKDN</sequence>
<dbReference type="Proteomes" id="UP000600565">
    <property type="component" value="Unassembled WGS sequence"/>
</dbReference>
<protein>
    <submittedName>
        <fullName evidence="2">Efflux RND transporter permease subunit</fullName>
    </submittedName>
</protein>
<keyword evidence="3" id="KW-1185">Reference proteome</keyword>
<dbReference type="InterPro" id="IPR001036">
    <property type="entry name" value="Acrflvin-R"/>
</dbReference>
<feature type="transmembrane region" description="Helical" evidence="1">
    <location>
        <begin position="957"/>
        <end position="976"/>
    </location>
</feature>
<dbReference type="SUPFAM" id="SSF82693">
    <property type="entry name" value="Multidrug efflux transporter AcrB pore domain, PN1, PN2, PC1 and PC2 subdomains"/>
    <property type="match status" value="2"/>
</dbReference>
<proteinExistence type="predicted"/>
<feature type="transmembrane region" description="Helical" evidence="1">
    <location>
        <begin position="387"/>
        <end position="408"/>
    </location>
</feature>
<dbReference type="InterPro" id="IPR027463">
    <property type="entry name" value="AcrB_DN_DC_subdom"/>
</dbReference>
<dbReference type="Gene3D" id="1.20.1640.10">
    <property type="entry name" value="Multidrug efflux transporter AcrB transmembrane domain"/>
    <property type="match status" value="2"/>
</dbReference>
<dbReference type="RefSeq" id="WP_191703443.1">
    <property type="nucleotide sequence ID" value="NZ_JACSPW010000005.1"/>
</dbReference>
<dbReference type="Pfam" id="PF00873">
    <property type="entry name" value="ACR_tran"/>
    <property type="match status" value="2"/>
</dbReference>
<gene>
    <name evidence="2" type="ORF">H9632_07240</name>
</gene>
<evidence type="ECO:0000256" key="1">
    <source>
        <dbReference type="SAM" id="Phobius"/>
    </source>
</evidence>
<keyword evidence="1" id="KW-0472">Membrane</keyword>
<dbReference type="SUPFAM" id="SSF82714">
    <property type="entry name" value="Multidrug efflux transporter AcrB TolC docking domain, DN and DC subdomains"/>
    <property type="match status" value="2"/>
</dbReference>
<feature type="transmembrane region" description="Helical" evidence="1">
    <location>
        <begin position="439"/>
        <end position="461"/>
    </location>
</feature>
<dbReference type="Gene3D" id="3.30.70.1440">
    <property type="entry name" value="Multidrug efflux transporter AcrB pore domain"/>
    <property type="match status" value="1"/>
</dbReference>
<feature type="transmembrane region" description="Helical" evidence="1">
    <location>
        <begin position="859"/>
        <end position="878"/>
    </location>
</feature>
<dbReference type="Gene3D" id="3.30.70.1430">
    <property type="entry name" value="Multidrug efflux transporter AcrB pore domain"/>
    <property type="match status" value="2"/>
</dbReference>
<feature type="transmembrane region" description="Helical" evidence="1">
    <location>
        <begin position="529"/>
        <end position="554"/>
    </location>
</feature>
<keyword evidence="1" id="KW-1133">Transmembrane helix</keyword>
<dbReference type="Gene3D" id="3.30.2090.10">
    <property type="entry name" value="Multidrug efflux transporter AcrB TolC docking domain, DN and DC subdomains"/>
    <property type="match status" value="2"/>
</dbReference>
<reference evidence="2 3" key="1">
    <citation type="submission" date="2020-08" db="EMBL/GenBank/DDBJ databases">
        <title>A Genomic Blueprint of the Chicken Gut Microbiome.</title>
        <authorList>
            <person name="Gilroy R."/>
            <person name="Ravi A."/>
            <person name="Getino M."/>
            <person name="Pursley I."/>
            <person name="Horton D.L."/>
            <person name="Alikhan N.-F."/>
            <person name="Baker D."/>
            <person name="Gharbi K."/>
            <person name="Hall N."/>
            <person name="Watson M."/>
            <person name="Adriaenssens E.M."/>
            <person name="Foster-Nyarko E."/>
            <person name="Jarju S."/>
            <person name="Secka A."/>
            <person name="Antonio M."/>
            <person name="Oren A."/>
            <person name="Chaudhuri R."/>
            <person name="La Ragione R.M."/>
            <person name="Hildebrand F."/>
            <person name="Pallen M.J."/>
        </authorList>
    </citation>
    <scope>NUCLEOTIDE SEQUENCE [LARGE SCALE GENOMIC DNA]</scope>
    <source>
        <strain evidence="2 3">Sa1YVA6</strain>
    </source>
</reference>
<feature type="transmembrane region" description="Helical" evidence="1">
    <location>
        <begin position="885"/>
        <end position="905"/>
    </location>
</feature>
<name>A0ABR8XLP9_9BACL</name>
<keyword evidence="1" id="KW-0812">Transmembrane</keyword>
<dbReference type="SUPFAM" id="SSF82866">
    <property type="entry name" value="Multidrug efflux transporter AcrB transmembrane domain"/>
    <property type="match status" value="2"/>
</dbReference>
<feature type="transmembrane region" description="Helical" evidence="1">
    <location>
        <begin position="361"/>
        <end position="381"/>
    </location>
</feature>